<evidence type="ECO:0000313" key="1">
    <source>
        <dbReference type="EMBL" id="OUS35057.1"/>
    </source>
</evidence>
<dbReference type="AlphaFoldDB" id="A0A1Y5HEH9"/>
<reference evidence="2" key="1">
    <citation type="journal article" date="2017" name="Proc. Natl. Acad. Sci. U.S.A.">
        <title>Simulation of Deepwater Horizon oil plume reveals substrate specialization within a complex community of hydrocarbon degraders.</title>
        <authorList>
            <person name="Hu P."/>
            <person name="Dubinsky E.A."/>
            <person name="Probst A.J."/>
            <person name="Wang J."/>
            <person name="Sieber C.M.K."/>
            <person name="Tom L.M."/>
            <person name="Gardinali P."/>
            <person name="Banfield J.F."/>
            <person name="Atlas R.M."/>
            <person name="Andersen G.L."/>
        </authorList>
    </citation>
    <scope>NUCLEOTIDE SEQUENCE [LARGE SCALE GENOMIC DNA]</scope>
</reference>
<comment type="caution">
    <text evidence="1">The sequence shown here is derived from an EMBL/GenBank/DDBJ whole genome shotgun (WGS) entry which is preliminary data.</text>
</comment>
<protein>
    <recommendedName>
        <fullName evidence="3">Chromosome partitioning protein ParA</fullName>
    </recommendedName>
</protein>
<dbReference type="EMBL" id="MABE01000700">
    <property type="protein sequence ID" value="OUS35057.1"/>
    <property type="molecule type" value="Genomic_DNA"/>
</dbReference>
<accession>A0A1Y5HEH9</accession>
<name>A0A1Y5HEH9_OLEAN</name>
<dbReference type="Pfam" id="PF14357">
    <property type="entry name" value="DUF4404"/>
    <property type="match status" value="1"/>
</dbReference>
<organism evidence="1 2">
    <name type="scientific">Oleispira antarctica</name>
    <dbReference type="NCBI Taxonomy" id="188908"/>
    <lineage>
        <taxon>Bacteria</taxon>
        <taxon>Pseudomonadati</taxon>
        <taxon>Pseudomonadota</taxon>
        <taxon>Gammaproteobacteria</taxon>
        <taxon>Oceanospirillales</taxon>
        <taxon>Oceanospirillaceae</taxon>
        <taxon>Oleispira</taxon>
    </lineage>
</organism>
<dbReference type="Proteomes" id="UP000227088">
    <property type="component" value="Unassembled WGS sequence"/>
</dbReference>
<sequence>MADEKLHQLLTKVHEQLQQQDSLDEQSQKLLQQVLLDVKDATEGGAVELQQDLAERIEQQAVQFEQAHPTLAEILRQIMDTLGRIGV</sequence>
<dbReference type="InterPro" id="IPR025516">
    <property type="entry name" value="DUF4404"/>
</dbReference>
<evidence type="ECO:0008006" key="3">
    <source>
        <dbReference type="Google" id="ProtNLM"/>
    </source>
</evidence>
<evidence type="ECO:0000313" key="2">
    <source>
        <dbReference type="Proteomes" id="UP000227088"/>
    </source>
</evidence>
<proteinExistence type="predicted"/>
<gene>
    <name evidence="1" type="ORF">A9R00_12235</name>
</gene>